<dbReference type="AlphaFoldDB" id="A0A6G1CXE5"/>
<dbReference type="Proteomes" id="UP000479710">
    <property type="component" value="Unassembled WGS sequence"/>
</dbReference>
<keyword evidence="3" id="KW-1185">Reference proteome</keyword>
<evidence type="ECO:0000313" key="3">
    <source>
        <dbReference type="Proteomes" id="UP000479710"/>
    </source>
</evidence>
<accession>A0A6G1CXE5</accession>
<proteinExistence type="predicted"/>
<evidence type="ECO:0000256" key="1">
    <source>
        <dbReference type="SAM" id="MobiDB-lite"/>
    </source>
</evidence>
<gene>
    <name evidence="2" type="ORF">E2562_032568</name>
</gene>
<dbReference type="EMBL" id="SPHZ02000008">
    <property type="protein sequence ID" value="KAF0904193.1"/>
    <property type="molecule type" value="Genomic_DNA"/>
</dbReference>
<evidence type="ECO:0000313" key="2">
    <source>
        <dbReference type="EMBL" id="KAF0904193.1"/>
    </source>
</evidence>
<comment type="caution">
    <text evidence="2">The sequence shown here is derived from an EMBL/GenBank/DDBJ whole genome shotgun (WGS) entry which is preliminary data.</text>
</comment>
<name>A0A6G1CXE5_9ORYZ</name>
<feature type="region of interest" description="Disordered" evidence="1">
    <location>
        <begin position="1"/>
        <end position="31"/>
    </location>
</feature>
<reference evidence="2 3" key="1">
    <citation type="submission" date="2019-11" db="EMBL/GenBank/DDBJ databases">
        <title>Whole genome sequence of Oryza granulata.</title>
        <authorList>
            <person name="Li W."/>
        </authorList>
    </citation>
    <scope>NUCLEOTIDE SEQUENCE [LARGE SCALE GENOMIC DNA]</scope>
    <source>
        <strain evidence="3">cv. Menghai</strain>
        <tissue evidence="2">Leaf</tissue>
    </source>
</reference>
<feature type="compositionally biased region" description="Low complexity" evidence="1">
    <location>
        <begin position="1"/>
        <end position="17"/>
    </location>
</feature>
<organism evidence="2 3">
    <name type="scientific">Oryza meyeriana var. granulata</name>
    <dbReference type="NCBI Taxonomy" id="110450"/>
    <lineage>
        <taxon>Eukaryota</taxon>
        <taxon>Viridiplantae</taxon>
        <taxon>Streptophyta</taxon>
        <taxon>Embryophyta</taxon>
        <taxon>Tracheophyta</taxon>
        <taxon>Spermatophyta</taxon>
        <taxon>Magnoliopsida</taxon>
        <taxon>Liliopsida</taxon>
        <taxon>Poales</taxon>
        <taxon>Poaceae</taxon>
        <taxon>BOP clade</taxon>
        <taxon>Oryzoideae</taxon>
        <taxon>Oryzeae</taxon>
        <taxon>Oryzinae</taxon>
        <taxon>Oryza</taxon>
        <taxon>Oryza meyeriana</taxon>
    </lineage>
</organism>
<sequence length="61" mass="6130">MAATTTTTPTASATTATPSPPHQAKASGEGIVPLLPRKLDVGTTPKKALVVVFKGIADMAN</sequence>
<protein>
    <submittedName>
        <fullName evidence="2">Uncharacterized protein</fullName>
    </submittedName>
</protein>